<keyword evidence="3" id="KW-1185">Reference proteome</keyword>
<feature type="transmembrane region" description="Helical" evidence="1">
    <location>
        <begin position="39"/>
        <end position="60"/>
    </location>
</feature>
<dbReference type="EMBL" id="CAKXAJ010024815">
    <property type="protein sequence ID" value="CAH2230538.1"/>
    <property type="molecule type" value="Genomic_DNA"/>
</dbReference>
<keyword evidence="1" id="KW-1133">Transmembrane helix</keyword>
<evidence type="ECO:0000256" key="1">
    <source>
        <dbReference type="SAM" id="Phobius"/>
    </source>
</evidence>
<sequence>MTTYFIIKIPTARTNPELLQVDASLQDLSVGHAFTGARVITTAAVLGGAKLVFGLGARLLKPPRRGASMGLSGGFSVHNLRPGFLLRRCSAGARRRRGCPRRR</sequence>
<reference evidence="2" key="1">
    <citation type="submission" date="2022-03" db="EMBL/GenBank/DDBJ databases">
        <authorList>
            <person name="Lindestad O."/>
        </authorList>
    </citation>
    <scope>NUCLEOTIDE SEQUENCE</scope>
</reference>
<keyword evidence="1" id="KW-0472">Membrane</keyword>
<accession>A0A8S4R667</accession>
<name>A0A8S4R667_9NEOP</name>
<gene>
    <name evidence="2" type="primary">jg8866</name>
    <name evidence="2" type="ORF">PAEG_LOCUS9747</name>
</gene>
<comment type="caution">
    <text evidence="2">The sequence shown here is derived from an EMBL/GenBank/DDBJ whole genome shotgun (WGS) entry which is preliminary data.</text>
</comment>
<keyword evidence="1" id="KW-0812">Transmembrane</keyword>
<evidence type="ECO:0000313" key="3">
    <source>
        <dbReference type="Proteomes" id="UP000838756"/>
    </source>
</evidence>
<dbReference type="Proteomes" id="UP000838756">
    <property type="component" value="Unassembled WGS sequence"/>
</dbReference>
<evidence type="ECO:0000313" key="2">
    <source>
        <dbReference type="EMBL" id="CAH2230538.1"/>
    </source>
</evidence>
<organism evidence="2 3">
    <name type="scientific">Pararge aegeria aegeria</name>
    <dbReference type="NCBI Taxonomy" id="348720"/>
    <lineage>
        <taxon>Eukaryota</taxon>
        <taxon>Metazoa</taxon>
        <taxon>Ecdysozoa</taxon>
        <taxon>Arthropoda</taxon>
        <taxon>Hexapoda</taxon>
        <taxon>Insecta</taxon>
        <taxon>Pterygota</taxon>
        <taxon>Neoptera</taxon>
        <taxon>Endopterygota</taxon>
        <taxon>Lepidoptera</taxon>
        <taxon>Glossata</taxon>
        <taxon>Ditrysia</taxon>
        <taxon>Papilionoidea</taxon>
        <taxon>Nymphalidae</taxon>
        <taxon>Satyrinae</taxon>
        <taxon>Satyrini</taxon>
        <taxon>Parargina</taxon>
        <taxon>Pararge</taxon>
    </lineage>
</organism>
<protein>
    <submittedName>
        <fullName evidence="2">Jg8866 protein</fullName>
    </submittedName>
</protein>
<proteinExistence type="predicted"/>
<dbReference type="AlphaFoldDB" id="A0A8S4R667"/>